<keyword evidence="2" id="KW-0732">Signal</keyword>
<keyword evidence="1" id="KW-0472">Membrane</keyword>
<proteinExistence type="predicted"/>
<feature type="signal peptide" evidence="2">
    <location>
        <begin position="1"/>
        <end position="22"/>
    </location>
</feature>
<feature type="chain" id="PRO_5028919502" evidence="2">
    <location>
        <begin position="23"/>
        <end position="140"/>
    </location>
</feature>
<sequence length="140" mass="15287">MRKFFTSLFAFILSGFVGGLVAQQLAVATGAEEEYIIVFMFSVLVTCVVTFVFFVAQLMNDPVAAVARTGKWTLIVFVVLLVLLIALILYSDSSAAVVKNDIPMVTGLGLPGLVTIILQWLFVRWRVRRGLIKAQMGVGA</sequence>
<evidence type="ECO:0000313" key="3">
    <source>
        <dbReference type="EMBL" id="QND60273.1"/>
    </source>
</evidence>
<feature type="transmembrane region" description="Helical" evidence="1">
    <location>
        <begin position="102"/>
        <end position="123"/>
    </location>
</feature>
<evidence type="ECO:0000256" key="1">
    <source>
        <dbReference type="SAM" id="Phobius"/>
    </source>
</evidence>
<feature type="transmembrane region" description="Helical" evidence="1">
    <location>
        <begin position="72"/>
        <end position="90"/>
    </location>
</feature>
<evidence type="ECO:0000313" key="4">
    <source>
        <dbReference type="Proteomes" id="UP000515465"/>
    </source>
</evidence>
<feature type="transmembrane region" description="Helical" evidence="1">
    <location>
        <begin position="38"/>
        <end position="60"/>
    </location>
</feature>
<dbReference type="Proteomes" id="UP000515465">
    <property type="component" value="Chromosome"/>
</dbReference>
<organism evidence="3 4">
    <name type="scientific">Mesorhizobium huakuii</name>
    <dbReference type="NCBI Taxonomy" id="28104"/>
    <lineage>
        <taxon>Bacteria</taxon>
        <taxon>Pseudomonadati</taxon>
        <taxon>Pseudomonadota</taxon>
        <taxon>Alphaproteobacteria</taxon>
        <taxon>Hyphomicrobiales</taxon>
        <taxon>Phyllobacteriaceae</taxon>
        <taxon>Mesorhizobium</taxon>
    </lineage>
</organism>
<evidence type="ECO:0000256" key="2">
    <source>
        <dbReference type="SAM" id="SignalP"/>
    </source>
</evidence>
<dbReference type="EMBL" id="CP050296">
    <property type="protein sequence ID" value="QND60273.1"/>
    <property type="molecule type" value="Genomic_DNA"/>
</dbReference>
<gene>
    <name evidence="3" type="ORF">HB778_29785</name>
</gene>
<reference evidence="4" key="1">
    <citation type="journal article" date="2020" name="Mol. Plant Microbe">
        <title>Rhizobial microsymbionts of the narrowly endemic Oxytropis species growing in Kamchatka are characterized by significant genetic diversity and possess a set of genes that are associated with T3SS and T6SS secretion systems and can affect the development of symbiosis.</title>
        <authorList>
            <person name="Safronova V."/>
            <person name="Guro P."/>
            <person name="Sazanova A."/>
            <person name="Kuznetsova I."/>
            <person name="Belimov A."/>
            <person name="Yakubov V."/>
            <person name="Chirak E."/>
            <person name="Afonin A."/>
            <person name="Gogolev Y."/>
            <person name="Andronov E."/>
            <person name="Tikhonovich I."/>
        </authorList>
    </citation>
    <scope>NUCLEOTIDE SEQUENCE [LARGE SCALE GENOMIC DNA]</scope>
    <source>
        <strain evidence="4">583</strain>
    </source>
</reference>
<dbReference type="AlphaFoldDB" id="A0A7G6T0J1"/>
<name>A0A7G6T0J1_9HYPH</name>
<keyword evidence="1" id="KW-0812">Transmembrane</keyword>
<protein>
    <submittedName>
        <fullName evidence="3">Uncharacterized protein</fullName>
    </submittedName>
</protein>
<keyword evidence="1" id="KW-1133">Transmembrane helix</keyword>
<dbReference type="RefSeq" id="WP_095203330.1">
    <property type="nucleotide sequence ID" value="NZ_CP050296.1"/>
</dbReference>
<accession>A0A7G6T0J1</accession>